<name>A0AAD5PCR6_9FUNG</name>
<proteinExistence type="predicted"/>
<accession>A0AAD5PCR6</accession>
<comment type="caution">
    <text evidence="1">The sequence shown here is derived from an EMBL/GenBank/DDBJ whole genome shotgun (WGS) entry which is preliminary data.</text>
</comment>
<gene>
    <name evidence="1" type="ORF">BDA99DRAFT_538798</name>
</gene>
<organism evidence="1 2">
    <name type="scientific">Phascolomyces articulosus</name>
    <dbReference type="NCBI Taxonomy" id="60185"/>
    <lineage>
        <taxon>Eukaryota</taxon>
        <taxon>Fungi</taxon>
        <taxon>Fungi incertae sedis</taxon>
        <taxon>Mucoromycota</taxon>
        <taxon>Mucoromycotina</taxon>
        <taxon>Mucoromycetes</taxon>
        <taxon>Mucorales</taxon>
        <taxon>Lichtheimiaceae</taxon>
        <taxon>Phascolomyces</taxon>
    </lineage>
</organism>
<protein>
    <submittedName>
        <fullName evidence="1">Uncharacterized protein</fullName>
    </submittedName>
</protein>
<dbReference type="EMBL" id="JAIXMP010000018">
    <property type="protein sequence ID" value="KAI9258874.1"/>
    <property type="molecule type" value="Genomic_DNA"/>
</dbReference>
<dbReference type="Proteomes" id="UP001209540">
    <property type="component" value="Unassembled WGS sequence"/>
</dbReference>
<evidence type="ECO:0000313" key="2">
    <source>
        <dbReference type="Proteomes" id="UP001209540"/>
    </source>
</evidence>
<reference evidence="1" key="1">
    <citation type="journal article" date="2022" name="IScience">
        <title>Evolution of zygomycete secretomes and the origins of terrestrial fungal ecologies.</title>
        <authorList>
            <person name="Chang Y."/>
            <person name="Wang Y."/>
            <person name="Mondo S."/>
            <person name="Ahrendt S."/>
            <person name="Andreopoulos W."/>
            <person name="Barry K."/>
            <person name="Beard J."/>
            <person name="Benny G.L."/>
            <person name="Blankenship S."/>
            <person name="Bonito G."/>
            <person name="Cuomo C."/>
            <person name="Desiro A."/>
            <person name="Gervers K.A."/>
            <person name="Hundley H."/>
            <person name="Kuo A."/>
            <person name="LaButti K."/>
            <person name="Lang B.F."/>
            <person name="Lipzen A."/>
            <person name="O'Donnell K."/>
            <person name="Pangilinan J."/>
            <person name="Reynolds N."/>
            <person name="Sandor L."/>
            <person name="Smith M.E."/>
            <person name="Tsang A."/>
            <person name="Grigoriev I.V."/>
            <person name="Stajich J.E."/>
            <person name="Spatafora J.W."/>
        </authorList>
    </citation>
    <scope>NUCLEOTIDE SEQUENCE</scope>
    <source>
        <strain evidence="1">RSA 2281</strain>
    </source>
</reference>
<dbReference type="AlphaFoldDB" id="A0AAD5PCR6"/>
<keyword evidence="2" id="KW-1185">Reference proteome</keyword>
<evidence type="ECO:0000313" key="1">
    <source>
        <dbReference type="EMBL" id="KAI9258874.1"/>
    </source>
</evidence>
<reference evidence="1" key="2">
    <citation type="submission" date="2023-02" db="EMBL/GenBank/DDBJ databases">
        <authorList>
            <consortium name="DOE Joint Genome Institute"/>
            <person name="Mondo S.J."/>
            <person name="Chang Y."/>
            <person name="Wang Y."/>
            <person name="Ahrendt S."/>
            <person name="Andreopoulos W."/>
            <person name="Barry K."/>
            <person name="Beard J."/>
            <person name="Benny G.L."/>
            <person name="Blankenship S."/>
            <person name="Bonito G."/>
            <person name="Cuomo C."/>
            <person name="Desiro A."/>
            <person name="Gervers K.A."/>
            <person name="Hundley H."/>
            <person name="Kuo A."/>
            <person name="LaButti K."/>
            <person name="Lang B.F."/>
            <person name="Lipzen A."/>
            <person name="O'Donnell K."/>
            <person name="Pangilinan J."/>
            <person name="Reynolds N."/>
            <person name="Sandor L."/>
            <person name="Smith M.W."/>
            <person name="Tsang A."/>
            <person name="Grigoriev I.V."/>
            <person name="Stajich J.E."/>
            <person name="Spatafora J.W."/>
        </authorList>
    </citation>
    <scope>NUCLEOTIDE SEQUENCE</scope>
    <source>
        <strain evidence="1">RSA 2281</strain>
    </source>
</reference>
<sequence>MGISIVVAYFDKSNYGQTEAKALLPPFVVTLMTTSSIHTQIYEEQPCDRVTFKITTLATSLQLFVSPSGTRHLGRVAVSGVGEAVDHAKAQLLNIIITKVFTPTFGIAIFFWSTFIKYVSWKFTTCG</sequence>